<evidence type="ECO:0000313" key="15">
    <source>
        <dbReference type="EMBL" id="PWL53992.1"/>
    </source>
</evidence>
<evidence type="ECO:0000256" key="9">
    <source>
        <dbReference type="ARBA" id="ARBA00022989"/>
    </source>
</evidence>
<evidence type="ECO:0000259" key="13">
    <source>
        <dbReference type="PROSITE" id="PS51098"/>
    </source>
</evidence>
<dbReference type="InterPro" id="IPR018113">
    <property type="entry name" value="PTrfase_EIIB_Cys"/>
</dbReference>
<dbReference type="InterPro" id="IPR001996">
    <property type="entry name" value="PTS_IIB_1"/>
</dbReference>
<dbReference type="GO" id="GO:0005886">
    <property type="term" value="C:plasma membrane"/>
    <property type="evidence" value="ECO:0007669"/>
    <property type="project" value="UniProtKB-SubCell"/>
</dbReference>
<feature type="transmembrane region" description="Helical" evidence="12">
    <location>
        <begin position="98"/>
        <end position="116"/>
    </location>
</feature>
<keyword evidence="10 12" id="KW-0472">Membrane</keyword>
<feature type="domain" description="PTS EIIB type-1" evidence="13">
    <location>
        <begin position="391"/>
        <end position="469"/>
    </location>
</feature>
<protein>
    <submittedName>
        <fullName evidence="15">PTS sugar transporter</fullName>
    </submittedName>
    <submittedName>
        <fullName evidence="16">PTS system N-acetylglucosamine-specific IIB component, Glc family /PTS system N-acetylglucosamine-specific IIC component, Glc family</fullName>
    </submittedName>
</protein>
<dbReference type="GO" id="GO:0015764">
    <property type="term" value="P:N-acetylglucosamine transport"/>
    <property type="evidence" value="ECO:0007669"/>
    <property type="project" value="TreeGrafter"/>
</dbReference>
<keyword evidence="5" id="KW-0808">Transferase</keyword>
<name>A0A1I2P8L0_9CLOT</name>
<feature type="transmembrane region" description="Helical" evidence="12">
    <location>
        <begin position="340"/>
        <end position="360"/>
    </location>
</feature>
<evidence type="ECO:0000256" key="2">
    <source>
        <dbReference type="ARBA" id="ARBA00022448"/>
    </source>
</evidence>
<evidence type="ECO:0000256" key="3">
    <source>
        <dbReference type="ARBA" id="ARBA00022475"/>
    </source>
</evidence>
<evidence type="ECO:0000259" key="14">
    <source>
        <dbReference type="PROSITE" id="PS51103"/>
    </source>
</evidence>
<keyword evidence="4 15" id="KW-0762">Sugar transport</keyword>
<dbReference type="PROSITE" id="PS51103">
    <property type="entry name" value="PTS_EIIC_TYPE_1"/>
    <property type="match status" value="1"/>
</dbReference>
<dbReference type="RefSeq" id="WP_027638795.1">
    <property type="nucleotide sequence ID" value="NZ_BAAACD010000030.1"/>
</dbReference>
<keyword evidence="7 12" id="KW-0812">Transmembrane</keyword>
<dbReference type="InterPro" id="IPR036878">
    <property type="entry name" value="Glu_permease_IIB"/>
</dbReference>
<evidence type="ECO:0000256" key="8">
    <source>
        <dbReference type="ARBA" id="ARBA00022777"/>
    </source>
</evidence>
<dbReference type="GeneID" id="90543443"/>
<dbReference type="CDD" id="cd00212">
    <property type="entry name" value="PTS_IIB_glc"/>
    <property type="match status" value="1"/>
</dbReference>
<evidence type="ECO:0000256" key="12">
    <source>
        <dbReference type="SAM" id="Phobius"/>
    </source>
</evidence>
<dbReference type="Pfam" id="PF00367">
    <property type="entry name" value="PTS_EIIB"/>
    <property type="match status" value="1"/>
</dbReference>
<reference evidence="16 17" key="1">
    <citation type="submission" date="2016-10" db="EMBL/GenBank/DDBJ databases">
        <authorList>
            <person name="de Groot N.N."/>
        </authorList>
    </citation>
    <scope>NUCLEOTIDE SEQUENCE [LARGE SCALE GENOMIC DNA]</scope>
    <source>
        <strain evidence="16 17">NLAE-zl-G419</strain>
    </source>
</reference>
<dbReference type="Proteomes" id="UP000182135">
    <property type="component" value="Unassembled WGS sequence"/>
</dbReference>
<sequence length="469" mass="50667">MARKDRFLGALQKMGKALMTPIAVLPAAGLLNRLGAPDVWNIPWMMQAGGVIFESLPLIFAIGVSVGIAEENNGISALAATVGYMILTRVAVSFDTSINMGVLGGILIGVMAGILYNKYKEIELPQFLGFFGGKRFVPIITSILALALGLLAGYVWPTIQEWLNILGISMGKAGAIGAFGFGVLNRLLIPFGLHHILNAVFWMELGNFETASGIIAKGDIARFFALDPTAGTYMTGFFPIMMFALPAACLAMITTAKRRKRKAVTGMLIGIAFTSFLTGITEPIEFLFMFLAPGLYLIHALLTGVSLALTTALGIRMGFNFSAGAIDYGLSFGISSKPLWILPIGLVFGVLYYVIFVFCIKKFNIPTPGRINEDENRHEEPSFRETVSGLSTKAKDIINAIGGKKNVEAVDACITRVRLSIKDDSKVNDEKLRKLGITAIMRMGEGNLQIVVGTIADPLVTQMKKILKK</sequence>
<keyword evidence="9 12" id="KW-1133">Transmembrane helix</keyword>
<dbReference type="AlphaFoldDB" id="A0A1I2P8L0"/>
<dbReference type="PROSITE" id="PS51098">
    <property type="entry name" value="PTS_EIIB_TYPE_1"/>
    <property type="match status" value="1"/>
</dbReference>
<feature type="transmembrane region" description="Helical" evidence="12">
    <location>
        <begin position="136"/>
        <end position="156"/>
    </location>
</feature>
<dbReference type="PROSITE" id="PS01035">
    <property type="entry name" value="PTS_EIIB_TYPE_1_CYS"/>
    <property type="match status" value="1"/>
</dbReference>
<keyword evidence="17" id="KW-1185">Reference proteome</keyword>
<dbReference type="GO" id="GO:0090563">
    <property type="term" value="F:protein-phosphocysteine-sugar phosphotransferase activity"/>
    <property type="evidence" value="ECO:0007669"/>
    <property type="project" value="TreeGrafter"/>
</dbReference>
<feature type="active site" description="Phosphocysteine intermediate; for EIIB activity" evidence="11">
    <location>
        <position position="413"/>
    </location>
</feature>
<keyword evidence="3" id="KW-1003">Cell membrane</keyword>
<proteinExistence type="predicted"/>
<dbReference type="InterPro" id="IPR050429">
    <property type="entry name" value="PTS_Glucose_EIICBA"/>
</dbReference>
<dbReference type="EMBL" id="FOOE01000025">
    <property type="protein sequence ID" value="SFG09791.1"/>
    <property type="molecule type" value="Genomic_DNA"/>
</dbReference>
<dbReference type="Proteomes" id="UP000246114">
    <property type="component" value="Unassembled WGS sequence"/>
</dbReference>
<evidence type="ECO:0000256" key="7">
    <source>
        <dbReference type="ARBA" id="ARBA00022692"/>
    </source>
</evidence>
<dbReference type="STRING" id="1529.SAMN04487885_12545"/>
<dbReference type="GO" id="GO:0008982">
    <property type="term" value="F:protein-N(PI)-phosphohistidine-sugar phosphotransferase activity"/>
    <property type="evidence" value="ECO:0007669"/>
    <property type="project" value="InterPro"/>
</dbReference>
<dbReference type="Gene3D" id="3.30.1360.60">
    <property type="entry name" value="Glucose permease domain IIB"/>
    <property type="match status" value="1"/>
</dbReference>
<reference evidence="15 18" key="2">
    <citation type="submission" date="2018-03" db="EMBL/GenBank/DDBJ databases">
        <title>The uncultured portion of the human microbiome is neutrally assembled.</title>
        <authorList>
            <person name="Jeraldo P."/>
            <person name="Boardman L."/>
            <person name="White B.A."/>
            <person name="Nelson H."/>
            <person name="Goldenfeld N."/>
            <person name="Chia N."/>
        </authorList>
    </citation>
    <scope>NUCLEOTIDE SEQUENCE [LARGE SCALE GENOMIC DNA]</scope>
    <source>
        <strain evidence="15">CIM:MAG 903</strain>
    </source>
</reference>
<dbReference type="SUPFAM" id="SSF55604">
    <property type="entry name" value="Glucose permease domain IIB"/>
    <property type="match status" value="1"/>
</dbReference>
<dbReference type="GO" id="GO:0016301">
    <property type="term" value="F:kinase activity"/>
    <property type="evidence" value="ECO:0007669"/>
    <property type="project" value="UniProtKB-KW"/>
</dbReference>
<feature type="transmembrane region" description="Helical" evidence="12">
    <location>
        <begin position="45"/>
        <end position="68"/>
    </location>
</feature>
<feature type="transmembrane region" description="Helical" evidence="12">
    <location>
        <begin position="162"/>
        <end position="184"/>
    </location>
</feature>
<accession>A0A1I2P8L0</accession>
<keyword evidence="8" id="KW-0418">Kinase</keyword>
<dbReference type="eggNOG" id="COG1263">
    <property type="taxonomic scope" value="Bacteria"/>
</dbReference>
<dbReference type="EMBL" id="QAMZ01000029">
    <property type="protein sequence ID" value="PWL53992.1"/>
    <property type="molecule type" value="Genomic_DNA"/>
</dbReference>
<evidence type="ECO:0000313" key="18">
    <source>
        <dbReference type="Proteomes" id="UP000246114"/>
    </source>
</evidence>
<feature type="transmembrane region" description="Helical" evidence="12">
    <location>
        <begin position="286"/>
        <end position="310"/>
    </location>
</feature>
<evidence type="ECO:0000256" key="6">
    <source>
        <dbReference type="ARBA" id="ARBA00022683"/>
    </source>
</evidence>
<dbReference type="InterPro" id="IPR003352">
    <property type="entry name" value="PTS_EIIC"/>
</dbReference>
<gene>
    <name evidence="15" type="ORF">DBY38_06235</name>
    <name evidence="16" type="ORF">SAMN04487885_12545</name>
</gene>
<evidence type="ECO:0000256" key="5">
    <source>
        <dbReference type="ARBA" id="ARBA00022679"/>
    </source>
</evidence>
<dbReference type="NCBIfam" id="TIGR00826">
    <property type="entry name" value="EIIB_glc"/>
    <property type="match status" value="1"/>
</dbReference>
<keyword evidence="2" id="KW-0813">Transport</keyword>
<feature type="transmembrane region" description="Helical" evidence="12">
    <location>
        <begin position="75"/>
        <end position="92"/>
    </location>
</feature>
<comment type="subcellular location">
    <subcellularLocation>
        <location evidence="1">Cell membrane</location>
        <topology evidence="1">Multi-pass membrane protein</topology>
    </subcellularLocation>
</comment>
<keyword evidence="6" id="KW-0598">Phosphotransferase system</keyword>
<evidence type="ECO:0000256" key="11">
    <source>
        <dbReference type="PROSITE-ProRule" id="PRU00421"/>
    </source>
</evidence>
<dbReference type="PANTHER" id="PTHR30009:SF4">
    <property type="entry name" value="PTS SYSTEM N-ACETYLGLUCOSAMINE-SPECIFIC EIICBA COMPONENT"/>
    <property type="match status" value="1"/>
</dbReference>
<feature type="transmembrane region" description="Helical" evidence="12">
    <location>
        <begin position="236"/>
        <end position="256"/>
    </location>
</feature>
<dbReference type="Pfam" id="PF02378">
    <property type="entry name" value="PTS_EIIC"/>
    <property type="match status" value="1"/>
</dbReference>
<dbReference type="eggNOG" id="COG1264">
    <property type="taxonomic scope" value="Bacteria"/>
</dbReference>
<feature type="transmembrane region" description="Helical" evidence="12">
    <location>
        <begin position="196"/>
        <end position="216"/>
    </location>
</feature>
<evidence type="ECO:0000256" key="4">
    <source>
        <dbReference type="ARBA" id="ARBA00022597"/>
    </source>
</evidence>
<feature type="domain" description="PTS EIIC type-1" evidence="14">
    <location>
        <begin position="5"/>
        <end position="372"/>
    </location>
</feature>
<organism evidence="16 17">
    <name type="scientific">Clostridium cadaveris</name>
    <dbReference type="NCBI Taxonomy" id="1529"/>
    <lineage>
        <taxon>Bacteria</taxon>
        <taxon>Bacillati</taxon>
        <taxon>Bacillota</taxon>
        <taxon>Clostridia</taxon>
        <taxon>Eubacteriales</taxon>
        <taxon>Clostridiaceae</taxon>
        <taxon>Clostridium</taxon>
    </lineage>
</organism>
<evidence type="ECO:0000256" key="10">
    <source>
        <dbReference type="ARBA" id="ARBA00023136"/>
    </source>
</evidence>
<evidence type="ECO:0000256" key="1">
    <source>
        <dbReference type="ARBA" id="ARBA00004651"/>
    </source>
</evidence>
<dbReference type="GO" id="GO:0009401">
    <property type="term" value="P:phosphoenolpyruvate-dependent sugar phosphotransferase system"/>
    <property type="evidence" value="ECO:0007669"/>
    <property type="project" value="UniProtKB-KW"/>
</dbReference>
<dbReference type="FunFam" id="3.30.1360.60:FF:000001">
    <property type="entry name" value="PTS system glucose-specific IIBC component PtsG"/>
    <property type="match status" value="1"/>
</dbReference>
<feature type="transmembrane region" description="Helical" evidence="12">
    <location>
        <begin position="263"/>
        <end position="280"/>
    </location>
</feature>
<evidence type="ECO:0000313" key="17">
    <source>
        <dbReference type="Proteomes" id="UP000182135"/>
    </source>
</evidence>
<dbReference type="PANTHER" id="PTHR30009">
    <property type="entry name" value="CYTOCHROME C-TYPE SYNTHESIS PROTEIN AND PTS TRANSMEMBRANE COMPONENT"/>
    <property type="match status" value="1"/>
</dbReference>
<dbReference type="OrthoDB" id="9764327at2"/>
<feature type="transmembrane region" description="Helical" evidence="12">
    <location>
        <begin position="317"/>
        <end position="334"/>
    </location>
</feature>
<evidence type="ECO:0000313" key="16">
    <source>
        <dbReference type="EMBL" id="SFG09791.1"/>
    </source>
</evidence>
<dbReference type="InterPro" id="IPR013013">
    <property type="entry name" value="PTS_EIIC_1"/>
</dbReference>